<name>A0A559JKK6_9BACL</name>
<dbReference type="OrthoDB" id="2679509at2"/>
<evidence type="ECO:0000313" key="2">
    <source>
        <dbReference type="EMBL" id="TVY00412.1"/>
    </source>
</evidence>
<dbReference type="RefSeq" id="WP_144700946.1">
    <property type="nucleotide sequence ID" value="NZ_VNJJ01000005.1"/>
</dbReference>
<keyword evidence="1" id="KW-0812">Transmembrane</keyword>
<evidence type="ECO:0000256" key="1">
    <source>
        <dbReference type="SAM" id="Phobius"/>
    </source>
</evidence>
<evidence type="ECO:0000313" key="3">
    <source>
        <dbReference type="Proteomes" id="UP000316330"/>
    </source>
</evidence>
<protein>
    <recommendedName>
        <fullName evidence="4">DUF948 domain-containing protein</fullName>
    </recommendedName>
</protein>
<dbReference type="Proteomes" id="UP000316330">
    <property type="component" value="Unassembled WGS sequence"/>
</dbReference>
<keyword evidence="1" id="KW-1133">Transmembrane helix</keyword>
<dbReference type="EMBL" id="VNJJ01000005">
    <property type="protein sequence ID" value="TVY00412.1"/>
    <property type="molecule type" value="Genomic_DNA"/>
</dbReference>
<gene>
    <name evidence="2" type="ORF">FPZ45_10280</name>
</gene>
<feature type="transmembrane region" description="Helical" evidence="1">
    <location>
        <begin position="6"/>
        <end position="29"/>
    </location>
</feature>
<organism evidence="2 3">
    <name type="scientific">Cohnella terricola</name>
    <dbReference type="NCBI Taxonomy" id="1289167"/>
    <lineage>
        <taxon>Bacteria</taxon>
        <taxon>Bacillati</taxon>
        <taxon>Bacillota</taxon>
        <taxon>Bacilli</taxon>
        <taxon>Bacillales</taxon>
        <taxon>Paenibacillaceae</taxon>
        <taxon>Cohnella</taxon>
    </lineage>
</organism>
<reference evidence="2 3" key="1">
    <citation type="submission" date="2019-07" db="EMBL/GenBank/DDBJ databases">
        <authorList>
            <person name="Kim J."/>
        </authorList>
    </citation>
    <scope>NUCLEOTIDE SEQUENCE [LARGE SCALE GENOMIC DNA]</scope>
    <source>
        <strain evidence="2 3">G13</strain>
    </source>
</reference>
<sequence>MAWQVAGYAFAAAIVIVATAIVIFISALLRSIGRLDRAVTVVSEEAEVSLQKCANLADEAKDAIAVSRKSLEGFVVLAEGARALGNSARATARTAAQVTEMYREFLASPFSNQDGDHEHHAGFKSELAEVFRKLWTDWTQRPGRS</sequence>
<keyword evidence="3" id="KW-1185">Reference proteome</keyword>
<evidence type="ECO:0008006" key="4">
    <source>
        <dbReference type="Google" id="ProtNLM"/>
    </source>
</evidence>
<proteinExistence type="predicted"/>
<keyword evidence="1" id="KW-0472">Membrane</keyword>
<dbReference type="AlphaFoldDB" id="A0A559JKK6"/>
<accession>A0A559JKK6</accession>
<comment type="caution">
    <text evidence="2">The sequence shown here is derived from an EMBL/GenBank/DDBJ whole genome shotgun (WGS) entry which is preliminary data.</text>
</comment>